<dbReference type="InterPro" id="IPR001584">
    <property type="entry name" value="Integrase_cat-core"/>
</dbReference>
<dbReference type="OrthoDB" id="9794201at2"/>
<feature type="domain" description="Integrase catalytic" evidence="2">
    <location>
        <begin position="155"/>
        <end position="328"/>
    </location>
</feature>
<dbReference type="Pfam" id="PF00665">
    <property type="entry name" value="rve"/>
    <property type="match status" value="1"/>
</dbReference>
<evidence type="ECO:0000313" key="3">
    <source>
        <dbReference type="EMBL" id="TFJ90635.1"/>
    </source>
</evidence>
<accession>A0A4Y9A6B4</accession>
<evidence type="ECO:0000256" key="1">
    <source>
        <dbReference type="SAM" id="MobiDB-lite"/>
    </source>
</evidence>
<dbReference type="PROSITE" id="PS50994">
    <property type="entry name" value="INTEGRASE"/>
    <property type="match status" value="1"/>
</dbReference>
<keyword evidence="4" id="KW-1185">Reference proteome</keyword>
<protein>
    <submittedName>
        <fullName evidence="3">Transposase</fullName>
    </submittedName>
</protein>
<feature type="region of interest" description="Disordered" evidence="1">
    <location>
        <begin position="431"/>
        <end position="464"/>
    </location>
</feature>
<dbReference type="Proteomes" id="UP000298484">
    <property type="component" value="Unassembled WGS sequence"/>
</dbReference>
<dbReference type="SUPFAM" id="SSF53098">
    <property type="entry name" value="Ribonuclease H-like"/>
    <property type="match status" value="1"/>
</dbReference>
<dbReference type="InterPro" id="IPR012337">
    <property type="entry name" value="RNaseH-like_sf"/>
</dbReference>
<proteinExistence type="predicted"/>
<feature type="compositionally biased region" description="Basic and acidic residues" evidence="1">
    <location>
        <begin position="435"/>
        <end position="444"/>
    </location>
</feature>
<dbReference type="PANTHER" id="PTHR35004:SF6">
    <property type="entry name" value="TRANSPOSASE"/>
    <property type="match status" value="1"/>
</dbReference>
<dbReference type="AlphaFoldDB" id="A0A4Y9A6B4"/>
<dbReference type="EMBL" id="SRHY01000082">
    <property type="protein sequence ID" value="TFJ90635.1"/>
    <property type="molecule type" value="Genomic_DNA"/>
</dbReference>
<dbReference type="InterPro" id="IPR015378">
    <property type="entry name" value="Transposase-like_Mu_C"/>
</dbReference>
<reference evidence="3 4" key="1">
    <citation type="submission" date="2019-03" db="EMBL/GenBank/DDBJ databases">
        <title>Genome sequence of Lentibacillus salicampi ATCC BAA-719.</title>
        <authorList>
            <person name="Maclea K.S."/>
            <person name="Simoes Junior M."/>
        </authorList>
    </citation>
    <scope>NUCLEOTIDE SEQUENCE [LARGE SCALE GENOMIC DNA]</scope>
    <source>
        <strain evidence="3 4">ATCC BAA-719</strain>
    </source>
</reference>
<name>A0A4Y9A6B4_9BACI</name>
<dbReference type="RefSeq" id="WP_135111864.1">
    <property type="nucleotide sequence ID" value="NZ_SRHY01000082.1"/>
</dbReference>
<dbReference type="GO" id="GO:0015074">
    <property type="term" value="P:DNA integration"/>
    <property type="evidence" value="ECO:0007669"/>
    <property type="project" value="InterPro"/>
</dbReference>
<evidence type="ECO:0000313" key="4">
    <source>
        <dbReference type="Proteomes" id="UP000298484"/>
    </source>
</evidence>
<dbReference type="Gene3D" id="3.30.420.10">
    <property type="entry name" value="Ribonuclease H-like superfamily/Ribonuclease H"/>
    <property type="match status" value="1"/>
</dbReference>
<dbReference type="Pfam" id="PF09299">
    <property type="entry name" value="Mu-transpos_C"/>
    <property type="match status" value="1"/>
</dbReference>
<dbReference type="InterPro" id="IPR036397">
    <property type="entry name" value="RNaseH_sf"/>
</dbReference>
<gene>
    <name evidence="3" type="ORF">E4U82_19270</name>
</gene>
<dbReference type="PANTHER" id="PTHR35004">
    <property type="entry name" value="TRANSPOSASE RV3428C-RELATED"/>
    <property type="match status" value="1"/>
</dbReference>
<sequence length="464" mass="53978">MEETLRSEIAAFRFGLIAQIVQRRLDPGEKYALLKKIANEKYKIPGSEKTTVSIRSLERYIQTYEAGGFEALKPKARVKQGSLKAIDPAVLECAIALRKELPSRSVEQIIRILELEEKVPRGKLKQRTLSRYFQEQGWSRKDMSKSVRKAFKQFEHEATNDCWQADTQHTLYLPAPNNPAKRKKAYLIAIIDDHSRRIMHAEFFFEERYPRLERCMHKAVLKYGAPNIFFCDNGSVYSTKQFKIMCARMNTKLIHAKPYSPESKGKIEKFFQFVDSSFTGEAYLLINQGKITSLKQLNNYLASWLEAYDNRIHRGTGQTPKARYDSCEKPKCHLTAKKLKEIFLWEETRTVRKTSIIDVEGNTYDVDDFLRGKKIQIRYNPYDLSYIQVWKDDERFSDAKPAELRSQKHSKVAETQPEEILATPVSSYLEQIKQQQEEERRHELGTTSFARLKEKQPAGGVKHD</sequence>
<dbReference type="GO" id="GO:0003676">
    <property type="term" value="F:nucleic acid binding"/>
    <property type="evidence" value="ECO:0007669"/>
    <property type="project" value="InterPro"/>
</dbReference>
<comment type="caution">
    <text evidence="3">The sequence shown here is derived from an EMBL/GenBank/DDBJ whole genome shotgun (WGS) entry which is preliminary data.</text>
</comment>
<evidence type="ECO:0000259" key="2">
    <source>
        <dbReference type="PROSITE" id="PS50994"/>
    </source>
</evidence>
<feature type="compositionally biased region" description="Basic and acidic residues" evidence="1">
    <location>
        <begin position="451"/>
        <end position="464"/>
    </location>
</feature>
<organism evidence="3 4">
    <name type="scientific">Lentibacillus salicampi</name>
    <dbReference type="NCBI Taxonomy" id="175306"/>
    <lineage>
        <taxon>Bacteria</taxon>
        <taxon>Bacillati</taxon>
        <taxon>Bacillota</taxon>
        <taxon>Bacilli</taxon>
        <taxon>Bacillales</taxon>
        <taxon>Bacillaceae</taxon>
        <taxon>Lentibacillus</taxon>
    </lineage>
</organism>